<evidence type="ECO:0000313" key="9">
    <source>
        <dbReference type="Proteomes" id="UP000093694"/>
    </source>
</evidence>
<dbReference type="InterPro" id="IPR036792">
    <property type="entry name" value="Asp_carbatrfase_reg_C_sf"/>
</dbReference>
<comment type="caution">
    <text evidence="6">The sequence shown here is derived from an EMBL/GenBank/DDBJ whole genome shotgun (WGS) entry which is preliminary data.</text>
</comment>
<dbReference type="GO" id="GO:0006221">
    <property type="term" value="P:pyrimidine nucleotide biosynthetic process"/>
    <property type="evidence" value="ECO:0007669"/>
    <property type="project" value="UniProtKB-KW"/>
</dbReference>
<dbReference type="GO" id="GO:0016740">
    <property type="term" value="F:transferase activity"/>
    <property type="evidence" value="ECO:0007669"/>
    <property type="project" value="UniProtKB-KW"/>
</dbReference>
<dbReference type="InterPro" id="IPR020545">
    <property type="entry name" value="Asp_carbamoyltransf_reg_N"/>
</dbReference>
<organism evidence="6 8">
    <name type="scientific">Clostridium coskatii</name>
    <dbReference type="NCBI Taxonomy" id="1705578"/>
    <lineage>
        <taxon>Bacteria</taxon>
        <taxon>Bacillati</taxon>
        <taxon>Bacillota</taxon>
        <taxon>Clostridia</taxon>
        <taxon>Eubacteriales</taxon>
        <taxon>Clostridiaceae</taxon>
        <taxon>Clostridium</taxon>
    </lineage>
</organism>
<accession>A0A166SRE1</accession>
<keyword evidence="9" id="KW-1185">Reference proteome</keyword>
<dbReference type="Pfam" id="PF01948">
    <property type="entry name" value="PyrI"/>
    <property type="match status" value="1"/>
</dbReference>
<dbReference type="SMR" id="A0A166SRE1"/>
<gene>
    <name evidence="6" type="primary">pyrI</name>
    <name evidence="7" type="ORF">CLCOS_18430</name>
    <name evidence="6" type="ORF">WX73_00770</name>
</gene>
<dbReference type="GO" id="GO:0006207">
    <property type="term" value="P:'de novo' pyrimidine nucleobase biosynthetic process"/>
    <property type="evidence" value="ECO:0007669"/>
    <property type="project" value="InterPro"/>
</dbReference>
<reference evidence="6 8" key="1">
    <citation type="journal article" date="2015" name="Biotechnol. Bioeng.">
        <title>Genome sequence and phenotypic characterization of Caulobacter segnis.</title>
        <authorList>
            <person name="Patel S."/>
            <person name="Fletcher B."/>
            <person name="Scott D.C."/>
            <person name="Ely B."/>
        </authorList>
    </citation>
    <scope>NUCLEOTIDE SEQUENCE [LARGE SCALE GENOMIC DNA]</scope>
    <source>
        <strain evidence="6 8">PS02</strain>
    </source>
</reference>
<dbReference type="InterPro" id="IPR002801">
    <property type="entry name" value="Asp_carbamoylTrfase_reg"/>
</dbReference>
<evidence type="ECO:0000259" key="4">
    <source>
        <dbReference type="Pfam" id="PF01948"/>
    </source>
</evidence>
<protein>
    <submittedName>
        <fullName evidence="6">Aspartate carbamoyltransferase regulatory chain</fullName>
    </submittedName>
</protein>
<evidence type="ECO:0000313" key="6">
    <source>
        <dbReference type="EMBL" id="OAA92678.1"/>
    </source>
</evidence>
<feature type="domain" description="Aspartate carbamoyltransferase regulatory subunit N-terminal" evidence="4">
    <location>
        <begin position="2"/>
        <end position="91"/>
    </location>
</feature>
<dbReference type="PANTHER" id="PTHR35805:SF1">
    <property type="entry name" value="ASPARTATE CARBAMOYLTRANSFERASE REGULATORY CHAIN"/>
    <property type="match status" value="1"/>
</dbReference>
<name>A0A166SRE1_9CLOT</name>
<evidence type="ECO:0000259" key="5">
    <source>
        <dbReference type="Pfam" id="PF02748"/>
    </source>
</evidence>
<dbReference type="EMBL" id="LROR01000041">
    <property type="protein sequence ID" value="OBR94604.1"/>
    <property type="molecule type" value="Genomic_DNA"/>
</dbReference>
<dbReference type="Proteomes" id="UP000077384">
    <property type="component" value="Unassembled WGS sequence"/>
</dbReference>
<keyword evidence="1" id="KW-0479">Metal-binding</keyword>
<dbReference type="InterPro" id="IPR036793">
    <property type="entry name" value="Asp_carbatrfase_reg_N_sf"/>
</dbReference>
<keyword evidence="2" id="KW-0862">Zinc</keyword>
<evidence type="ECO:0000313" key="8">
    <source>
        <dbReference type="Proteomes" id="UP000077384"/>
    </source>
</evidence>
<reference evidence="7 9" key="2">
    <citation type="journal article" date="2016" name="Front. Microbiol.">
        <title>Industrial Acetogenic Biocatalysts: A Comparative Metabolic and Genomic Analysis.</title>
        <authorList>
            <person name="Bengelsdorf F."/>
            <person name="Poehlein A."/>
            <person name="Sonja S."/>
            <person name="Erz C."/>
            <person name="Hummel T."/>
            <person name="Hoffmeister S."/>
            <person name="Daniel R."/>
            <person name="Durre P."/>
        </authorList>
    </citation>
    <scope>NUCLEOTIDE SEQUENCE [LARGE SCALE GENOMIC DNA]</scope>
    <source>
        <strain evidence="7 9">PTA-10522</strain>
    </source>
</reference>
<keyword evidence="3" id="KW-0665">Pyrimidine biosynthesis</keyword>
<dbReference type="RefSeq" id="WP_013240196.1">
    <property type="nucleotide sequence ID" value="NZ_LITQ01000018.1"/>
</dbReference>
<dbReference type="Gene3D" id="3.30.70.140">
    <property type="entry name" value="Aspartate carbamoyltransferase regulatory subunit, N-terminal domain"/>
    <property type="match status" value="1"/>
</dbReference>
<dbReference type="InterPro" id="IPR020542">
    <property type="entry name" value="Asp_carbamoyltrfase_reg_C"/>
</dbReference>
<dbReference type="PANTHER" id="PTHR35805">
    <property type="entry name" value="ASPARTATE CARBAMOYLTRANSFERASE REGULATORY CHAIN"/>
    <property type="match status" value="1"/>
</dbReference>
<dbReference type="PATRIC" id="fig|1705578.3.peg.1157"/>
<dbReference type="GO" id="GO:0046872">
    <property type="term" value="F:metal ion binding"/>
    <property type="evidence" value="ECO:0007669"/>
    <property type="project" value="UniProtKB-KW"/>
</dbReference>
<evidence type="ECO:0000256" key="3">
    <source>
        <dbReference type="ARBA" id="ARBA00022975"/>
    </source>
</evidence>
<dbReference type="SUPFAM" id="SSF54893">
    <property type="entry name" value="Aspartate carbamoyltransferase, Regulatory-chain, N-terminal domain"/>
    <property type="match status" value="1"/>
</dbReference>
<dbReference type="Proteomes" id="UP000093694">
    <property type="component" value="Unassembled WGS sequence"/>
</dbReference>
<dbReference type="Pfam" id="PF02748">
    <property type="entry name" value="PyrI_C"/>
    <property type="match status" value="1"/>
</dbReference>
<proteinExistence type="predicted"/>
<dbReference type="EMBL" id="LITQ01000018">
    <property type="protein sequence ID" value="OAA92678.1"/>
    <property type="molecule type" value="Genomic_DNA"/>
</dbReference>
<dbReference type="NCBIfam" id="NF002063">
    <property type="entry name" value="PRK00893.1-3"/>
    <property type="match status" value="1"/>
</dbReference>
<evidence type="ECO:0000256" key="2">
    <source>
        <dbReference type="ARBA" id="ARBA00022833"/>
    </source>
</evidence>
<evidence type="ECO:0000313" key="7">
    <source>
        <dbReference type="EMBL" id="OBR94604.1"/>
    </source>
</evidence>
<keyword evidence="6" id="KW-0808">Transferase</keyword>
<dbReference type="Gene3D" id="2.30.30.20">
    <property type="entry name" value="Aspartate carbamoyltransferase regulatory subunit, C-terminal domain"/>
    <property type="match status" value="1"/>
</dbReference>
<dbReference type="SUPFAM" id="SSF57825">
    <property type="entry name" value="Aspartate carbamoyltransferase, Regulatory-chain, C-terminal domain"/>
    <property type="match status" value="1"/>
</dbReference>
<feature type="domain" description="Aspartate carbamoyltransferase regulatory subunit C-terminal" evidence="5">
    <location>
        <begin position="95"/>
        <end position="139"/>
    </location>
</feature>
<evidence type="ECO:0000256" key="1">
    <source>
        <dbReference type="ARBA" id="ARBA00022723"/>
    </source>
</evidence>
<sequence length="145" mass="16773">MLTINSVKNGIVIDHIRAGYGMKIFNYLELNKAKYSVALIMNAVSEKLGRKDIIKIENNLELDFTVLGFIDPNITIDIIKDEKIYKKIKLKLPDKIENIIECKNPRCVTSVEKNIPHIFNLVDEKTGAYRCEYCDQIYENLSKYL</sequence>
<dbReference type="AlphaFoldDB" id="A0A166SRE1"/>
<dbReference type="GO" id="GO:0009347">
    <property type="term" value="C:aspartate carbamoyltransferase complex"/>
    <property type="evidence" value="ECO:0007669"/>
    <property type="project" value="InterPro"/>
</dbReference>